<evidence type="ECO:0000259" key="2">
    <source>
        <dbReference type="SMART" id="SM00451"/>
    </source>
</evidence>
<feature type="compositionally biased region" description="Polar residues" evidence="1">
    <location>
        <begin position="217"/>
        <end position="240"/>
    </location>
</feature>
<dbReference type="InterPro" id="IPR036236">
    <property type="entry name" value="Znf_C2H2_sf"/>
</dbReference>
<feature type="region of interest" description="Disordered" evidence="1">
    <location>
        <begin position="215"/>
        <end position="302"/>
    </location>
</feature>
<organism evidence="3 4">
    <name type="scientific">Cymbomonas tetramitiformis</name>
    <dbReference type="NCBI Taxonomy" id="36881"/>
    <lineage>
        <taxon>Eukaryota</taxon>
        <taxon>Viridiplantae</taxon>
        <taxon>Chlorophyta</taxon>
        <taxon>Pyramimonadophyceae</taxon>
        <taxon>Pyramimonadales</taxon>
        <taxon>Pyramimonadaceae</taxon>
        <taxon>Cymbomonas</taxon>
    </lineage>
</organism>
<keyword evidence="4" id="KW-1185">Reference proteome</keyword>
<dbReference type="Gene3D" id="4.10.1060.10">
    <property type="entry name" value="Zinc finger, RanBP2-type"/>
    <property type="match status" value="1"/>
</dbReference>
<evidence type="ECO:0000256" key="1">
    <source>
        <dbReference type="SAM" id="MobiDB-lite"/>
    </source>
</evidence>
<sequence length="302" mass="33377">MENLREKVAELSAKEKELNKLVLAAKKAHLAKPDNAKLKKVYTDLKDKYKVVYQKHLGLKRKLKESGVSTAPKTSATNAEGDTWTCPVCNVTIKTLNNNVELHNKGKKHLKAVATQAAEAEEQNIPGKTGDKSKLEDKEHLKWTCSLCDVTIATTAREAHETGKKHRIRLEEQGVAAEKFRQESKAGDWLCRCGQHNYASKEICVRKKCQLVKSDGDTNTPAGTINLKTRNVPAETNGTESKPARRKQKRPASEKAVVAEEQTKNMKKREKRKAANLESPAASKAVGGEPKTKKKKIAGAIP</sequence>
<dbReference type="Gene3D" id="3.30.160.60">
    <property type="entry name" value="Classic Zinc Finger"/>
    <property type="match status" value="1"/>
</dbReference>
<name>A0AAE0GY21_9CHLO</name>
<gene>
    <name evidence="3" type="ORF">CYMTET_6124</name>
</gene>
<dbReference type="SMART" id="SM00451">
    <property type="entry name" value="ZnF_U1"/>
    <property type="match status" value="2"/>
</dbReference>
<feature type="compositionally biased region" description="Basic residues" evidence="1">
    <location>
        <begin position="292"/>
        <end position="302"/>
    </location>
</feature>
<proteinExistence type="predicted"/>
<reference evidence="3 4" key="1">
    <citation type="journal article" date="2015" name="Genome Biol. Evol.">
        <title>Comparative Genomics of a Bacterivorous Green Alga Reveals Evolutionary Causalities and Consequences of Phago-Mixotrophic Mode of Nutrition.</title>
        <authorList>
            <person name="Burns J.A."/>
            <person name="Paasch A."/>
            <person name="Narechania A."/>
            <person name="Kim E."/>
        </authorList>
    </citation>
    <scope>NUCLEOTIDE SEQUENCE [LARGE SCALE GENOMIC DNA]</scope>
    <source>
        <strain evidence="3 4">PLY_AMNH</strain>
    </source>
</reference>
<dbReference type="GO" id="GO:0008270">
    <property type="term" value="F:zinc ion binding"/>
    <property type="evidence" value="ECO:0007669"/>
    <property type="project" value="InterPro"/>
</dbReference>
<feature type="domain" description="U1-type" evidence="2">
    <location>
        <begin position="140"/>
        <end position="173"/>
    </location>
</feature>
<comment type="caution">
    <text evidence="3">The sequence shown here is derived from an EMBL/GenBank/DDBJ whole genome shotgun (WGS) entry which is preliminary data.</text>
</comment>
<accession>A0AAE0GY21</accession>
<evidence type="ECO:0000313" key="3">
    <source>
        <dbReference type="EMBL" id="KAK3286317.1"/>
    </source>
</evidence>
<feature type="compositionally biased region" description="Basic residues" evidence="1">
    <location>
        <begin position="265"/>
        <end position="274"/>
    </location>
</feature>
<evidence type="ECO:0000313" key="4">
    <source>
        <dbReference type="Proteomes" id="UP001190700"/>
    </source>
</evidence>
<dbReference type="SUPFAM" id="SSF57667">
    <property type="entry name" value="beta-beta-alpha zinc fingers"/>
    <property type="match status" value="1"/>
</dbReference>
<dbReference type="AlphaFoldDB" id="A0AAE0GY21"/>
<dbReference type="GO" id="GO:0003676">
    <property type="term" value="F:nucleic acid binding"/>
    <property type="evidence" value="ECO:0007669"/>
    <property type="project" value="InterPro"/>
</dbReference>
<dbReference type="InterPro" id="IPR003604">
    <property type="entry name" value="Matrin/U1-like-C_Znf_C2H2"/>
</dbReference>
<dbReference type="EMBL" id="LGRX02001338">
    <property type="protein sequence ID" value="KAK3286317.1"/>
    <property type="molecule type" value="Genomic_DNA"/>
</dbReference>
<dbReference type="Proteomes" id="UP001190700">
    <property type="component" value="Unassembled WGS sequence"/>
</dbReference>
<protein>
    <recommendedName>
        <fullName evidence="2">U1-type domain-containing protein</fullName>
    </recommendedName>
</protein>
<feature type="compositionally biased region" description="Basic and acidic residues" evidence="1">
    <location>
        <begin position="251"/>
        <end position="264"/>
    </location>
</feature>
<feature type="domain" description="U1-type" evidence="2">
    <location>
        <begin position="81"/>
        <end position="116"/>
    </location>
</feature>